<feature type="transmembrane region" description="Helical" evidence="2">
    <location>
        <begin position="127"/>
        <end position="149"/>
    </location>
</feature>
<dbReference type="RefSeq" id="WP_236864523.1">
    <property type="nucleotide sequence ID" value="NZ_BAABAZ010000004.1"/>
</dbReference>
<evidence type="ECO:0000313" key="3">
    <source>
        <dbReference type="EMBL" id="GAA4283062.1"/>
    </source>
</evidence>
<feature type="transmembrane region" description="Helical" evidence="2">
    <location>
        <begin position="65"/>
        <end position="84"/>
    </location>
</feature>
<dbReference type="Proteomes" id="UP001501586">
    <property type="component" value="Unassembled WGS sequence"/>
</dbReference>
<gene>
    <name evidence="3" type="ORF">GCM10022261_05930</name>
</gene>
<dbReference type="InterPro" id="IPR018750">
    <property type="entry name" value="DUF2306_membrane"/>
</dbReference>
<name>A0ABP8EGI6_9MICO</name>
<feature type="transmembrane region" description="Helical" evidence="2">
    <location>
        <begin position="39"/>
        <end position="59"/>
    </location>
</feature>
<protein>
    <recommendedName>
        <fullName evidence="5">DUF2306 domain-containing protein</fullName>
    </recommendedName>
</protein>
<evidence type="ECO:0000313" key="4">
    <source>
        <dbReference type="Proteomes" id="UP001501586"/>
    </source>
</evidence>
<dbReference type="Pfam" id="PF10067">
    <property type="entry name" value="DUF2306"/>
    <property type="match status" value="1"/>
</dbReference>
<keyword evidence="2" id="KW-1133">Transmembrane helix</keyword>
<feature type="region of interest" description="Disordered" evidence="1">
    <location>
        <begin position="155"/>
        <end position="213"/>
    </location>
</feature>
<proteinExistence type="predicted"/>
<reference evidence="4" key="1">
    <citation type="journal article" date="2019" name="Int. J. Syst. Evol. Microbiol.">
        <title>The Global Catalogue of Microorganisms (GCM) 10K type strain sequencing project: providing services to taxonomists for standard genome sequencing and annotation.</title>
        <authorList>
            <consortium name="The Broad Institute Genomics Platform"/>
            <consortium name="The Broad Institute Genome Sequencing Center for Infectious Disease"/>
            <person name="Wu L."/>
            <person name="Ma J."/>
        </authorList>
    </citation>
    <scope>NUCLEOTIDE SEQUENCE [LARGE SCALE GENOMIC DNA]</scope>
    <source>
        <strain evidence="4">JCM 17458</strain>
    </source>
</reference>
<accession>A0ABP8EGI6</accession>
<evidence type="ECO:0000256" key="1">
    <source>
        <dbReference type="SAM" id="MobiDB-lite"/>
    </source>
</evidence>
<keyword evidence="2" id="KW-0812">Transmembrane</keyword>
<keyword evidence="2" id="KW-0472">Membrane</keyword>
<feature type="transmembrane region" description="Helical" evidence="2">
    <location>
        <begin position="6"/>
        <end position="27"/>
    </location>
</feature>
<comment type="caution">
    <text evidence="3">The sequence shown here is derived from an EMBL/GenBank/DDBJ whole genome shotgun (WGS) entry which is preliminary data.</text>
</comment>
<evidence type="ECO:0008006" key="5">
    <source>
        <dbReference type="Google" id="ProtNLM"/>
    </source>
</evidence>
<organism evidence="3 4">
    <name type="scientific">Brevibacterium daeguense</name>
    <dbReference type="NCBI Taxonomy" id="909936"/>
    <lineage>
        <taxon>Bacteria</taxon>
        <taxon>Bacillati</taxon>
        <taxon>Actinomycetota</taxon>
        <taxon>Actinomycetes</taxon>
        <taxon>Micrococcales</taxon>
        <taxon>Brevibacteriaceae</taxon>
        <taxon>Brevibacterium</taxon>
    </lineage>
</organism>
<sequence>MIAAHIVIAVHALAGSLVILLAPVNLLRRPKDSAHRMIGRSWVLMMYLVCVSGMFIYSLSGGFTIFHALAIFTFGTTTLGVLAIRRRDVRSHIGNMVGSWLGAIGAGAFAFAAPGRTIPTLAIEDPALLWGLVSAVVLVATGWVSWVLLRVPDTRRPTRPSRPVAPPVGAPAANTPVAEAPARTGAEAPARTGAEAPAGSLGDRGLPPRPRIG</sequence>
<feature type="transmembrane region" description="Helical" evidence="2">
    <location>
        <begin position="96"/>
        <end position="115"/>
    </location>
</feature>
<dbReference type="EMBL" id="BAABAZ010000004">
    <property type="protein sequence ID" value="GAA4283062.1"/>
    <property type="molecule type" value="Genomic_DNA"/>
</dbReference>
<evidence type="ECO:0000256" key="2">
    <source>
        <dbReference type="SAM" id="Phobius"/>
    </source>
</evidence>
<keyword evidence="4" id="KW-1185">Reference proteome</keyword>